<dbReference type="Proteomes" id="UP000814033">
    <property type="component" value="Unassembled WGS sequence"/>
</dbReference>
<sequence length="291" mass="32607">MSLVESYIELSRVRYPVGPLICFWPLAWSYTMSAFTLSTPFPVYVVDLIHGLATIIIMHNAGCIWNDVLDRELDRQVERTKHRPIADRRVSVPGALAFLYVHLVIYLLLKQHSSNMSWMLGVFAAFPLVGLYPLMKRITYWPQAWLGVTIHLNILIAWSEWFPISTAPLTLMFGCCWWTIFYDTMYACQDRRDDLKAGAKSTALLFGANVKAALICCASIFVGCLAAAGFLNGHGIPFYCIAVVGATIHLAVQVKTLNVDDHQSCVTMFESNAWSLGAVVWVGLLTDYMLA</sequence>
<reference evidence="1" key="2">
    <citation type="journal article" date="2022" name="New Phytol.">
        <title>Evolutionary transition to the ectomycorrhizal habit in the genomes of a hyperdiverse lineage of mushroom-forming fungi.</title>
        <authorList>
            <person name="Looney B."/>
            <person name="Miyauchi S."/>
            <person name="Morin E."/>
            <person name="Drula E."/>
            <person name="Courty P.E."/>
            <person name="Kohler A."/>
            <person name="Kuo A."/>
            <person name="LaButti K."/>
            <person name="Pangilinan J."/>
            <person name="Lipzen A."/>
            <person name="Riley R."/>
            <person name="Andreopoulos W."/>
            <person name="He G."/>
            <person name="Johnson J."/>
            <person name="Nolan M."/>
            <person name="Tritt A."/>
            <person name="Barry K.W."/>
            <person name="Grigoriev I.V."/>
            <person name="Nagy L.G."/>
            <person name="Hibbett D."/>
            <person name="Henrissat B."/>
            <person name="Matheny P.B."/>
            <person name="Labbe J."/>
            <person name="Martin F.M."/>
        </authorList>
    </citation>
    <scope>NUCLEOTIDE SEQUENCE</scope>
    <source>
        <strain evidence="1">FP105234-sp</strain>
    </source>
</reference>
<gene>
    <name evidence="1" type="ORF">FA95DRAFT_1563792</name>
</gene>
<evidence type="ECO:0000313" key="1">
    <source>
        <dbReference type="EMBL" id="KAI0042963.1"/>
    </source>
</evidence>
<keyword evidence="2" id="KW-1185">Reference proteome</keyword>
<dbReference type="EMBL" id="MU276039">
    <property type="protein sequence ID" value="KAI0042963.1"/>
    <property type="molecule type" value="Genomic_DNA"/>
</dbReference>
<accession>A0ACB8RFU3</accession>
<organism evidence="1 2">
    <name type="scientific">Auriscalpium vulgare</name>
    <dbReference type="NCBI Taxonomy" id="40419"/>
    <lineage>
        <taxon>Eukaryota</taxon>
        <taxon>Fungi</taxon>
        <taxon>Dikarya</taxon>
        <taxon>Basidiomycota</taxon>
        <taxon>Agaricomycotina</taxon>
        <taxon>Agaricomycetes</taxon>
        <taxon>Russulales</taxon>
        <taxon>Auriscalpiaceae</taxon>
        <taxon>Auriscalpium</taxon>
    </lineage>
</organism>
<reference evidence="1" key="1">
    <citation type="submission" date="2021-02" db="EMBL/GenBank/DDBJ databases">
        <authorList>
            <consortium name="DOE Joint Genome Institute"/>
            <person name="Ahrendt S."/>
            <person name="Looney B.P."/>
            <person name="Miyauchi S."/>
            <person name="Morin E."/>
            <person name="Drula E."/>
            <person name="Courty P.E."/>
            <person name="Chicoki N."/>
            <person name="Fauchery L."/>
            <person name="Kohler A."/>
            <person name="Kuo A."/>
            <person name="Labutti K."/>
            <person name="Pangilinan J."/>
            <person name="Lipzen A."/>
            <person name="Riley R."/>
            <person name="Andreopoulos W."/>
            <person name="He G."/>
            <person name="Johnson J."/>
            <person name="Barry K.W."/>
            <person name="Grigoriev I.V."/>
            <person name="Nagy L."/>
            <person name="Hibbett D."/>
            <person name="Henrissat B."/>
            <person name="Matheny P.B."/>
            <person name="Labbe J."/>
            <person name="Martin F."/>
        </authorList>
    </citation>
    <scope>NUCLEOTIDE SEQUENCE</scope>
    <source>
        <strain evidence="1">FP105234-sp</strain>
    </source>
</reference>
<protein>
    <submittedName>
        <fullName evidence="1">4-hydroxybenzoate polyprenyl transferase</fullName>
    </submittedName>
</protein>
<comment type="caution">
    <text evidence="1">The sequence shown here is derived from an EMBL/GenBank/DDBJ whole genome shotgun (WGS) entry which is preliminary data.</text>
</comment>
<name>A0ACB8RFU3_9AGAM</name>
<proteinExistence type="predicted"/>
<evidence type="ECO:0000313" key="2">
    <source>
        <dbReference type="Proteomes" id="UP000814033"/>
    </source>
</evidence>
<keyword evidence="1" id="KW-0808">Transferase</keyword>